<comment type="caution">
    <text evidence="1">The sequence shown here is derived from an EMBL/GenBank/DDBJ whole genome shotgun (WGS) entry which is preliminary data.</text>
</comment>
<dbReference type="EMBL" id="CAKMRJ010005412">
    <property type="protein sequence ID" value="CAH1440222.1"/>
    <property type="molecule type" value="Genomic_DNA"/>
</dbReference>
<accession>A0AAU9NQU4</accession>
<protein>
    <recommendedName>
        <fullName evidence="3">Serine-threonine/tyrosine-protein kinase catalytic domain-containing protein</fullName>
    </recommendedName>
</protein>
<name>A0AAU9NQU4_9ASTR</name>
<keyword evidence="2" id="KW-1185">Reference proteome</keyword>
<dbReference type="Proteomes" id="UP001157418">
    <property type="component" value="Unassembled WGS sequence"/>
</dbReference>
<dbReference type="GO" id="GO:0005886">
    <property type="term" value="C:plasma membrane"/>
    <property type="evidence" value="ECO:0007669"/>
    <property type="project" value="TreeGrafter"/>
</dbReference>
<sequence>MFMRIVFRCISLKLEDRPTMKRIIKRIEEAQDIQNQHEVAFTLATQSQQRENLESYRISLKEINSAIEDFSQEIPIGDGGYAYGPKPLISLVRRYYKKGLEKLIDHNIKDQIDDRSFYAFKELAWRCISLTLTKRPTMETIIEGIEDAMELQVSTFL</sequence>
<proteinExistence type="predicted"/>
<dbReference type="GO" id="GO:0004714">
    <property type="term" value="F:transmembrane receptor protein tyrosine kinase activity"/>
    <property type="evidence" value="ECO:0007669"/>
    <property type="project" value="InterPro"/>
</dbReference>
<dbReference type="GO" id="GO:0009506">
    <property type="term" value="C:plasmodesma"/>
    <property type="evidence" value="ECO:0007669"/>
    <property type="project" value="TreeGrafter"/>
</dbReference>
<dbReference type="InterPro" id="IPR045272">
    <property type="entry name" value="ANXUR1/2-like"/>
</dbReference>
<evidence type="ECO:0000313" key="2">
    <source>
        <dbReference type="Proteomes" id="UP001157418"/>
    </source>
</evidence>
<evidence type="ECO:0000313" key="1">
    <source>
        <dbReference type="EMBL" id="CAH1440222.1"/>
    </source>
</evidence>
<organism evidence="1 2">
    <name type="scientific">Lactuca virosa</name>
    <dbReference type="NCBI Taxonomy" id="75947"/>
    <lineage>
        <taxon>Eukaryota</taxon>
        <taxon>Viridiplantae</taxon>
        <taxon>Streptophyta</taxon>
        <taxon>Embryophyta</taxon>
        <taxon>Tracheophyta</taxon>
        <taxon>Spermatophyta</taxon>
        <taxon>Magnoliopsida</taxon>
        <taxon>eudicotyledons</taxon>
        <taxon>Gunneridae</taxon>
        <taxon>Pentapetalae</taxon>
        <taxon>asterids</taxon>
        <taxon>campanulids</taxon>
        <taxon>Asterales</taxon>
        <taxon>Asteraceae</taxon>
        <taxon>Cichorioideae</taxon>
        <taxon>Cichorieae</taxon>
        <taxon>Lactucinae</taxon>
        <taxon>Lactuca</taxon>
    </lineage>
</organism>
<dbReference type="PANTHER" id="PTHR27003:SF359">
    <property type="entry name" value="SERINE_THREONINE-PROTEIN KINASE UNC-51-RELATED"/>
    <property type="match status" value="1"/>
</dbReference>
<reference evidence="1 2" key="1">
    <citation type="submission" date="2022-01" db="EMBL/GenBank/DDBJ databases">
        <authorList>
            <person name="Xiong W."/>
            <person name="Schranz E."/>
        </authorList>
    </citation>
    <scope>NUCLEOTIDE SEQUENCE [LARGE SCALE GENOMIC DNA]</scope>
</reference>
<gene>
    <name evidence="1" type="ORF">LVIROSA_LOCUS26376</name>
</gene>
<dbReference type="AlphaFoldDB" id="A0AAU9NQU4"/>
<evidence type="ECO:0008006" key="3">
    <source>
        <dbReference type="Google" id="ProtNLM"/>
    </source>
</evidence>
<dbReference type="PANTHER" id="PTHR27003">
    <property type="entry name" value="OS07G0166700 PROTEIN"/>
    <property type="match status" value="1"/>
</dbReference>